<feature type="repeat" description="WD" evidence="3">
    <location>
        <begin position="1130"/>
        <end position="1154"/>
    </location>
</feature>
<dbReference type="Pfam" id="PF20703">
    <property type="entry name" value="nSTAND1"/>
    <property type="match status" value="1"/>
</dbReference>
<dbReference type="OrthoDB" id="134501at2"/>
<feature type="region of interest" description="Disordered" evidence="4">
    <location>
        <begin position="371"/>
        <end position="394"/>
    </location>
</feature>
<keyword evidence="2" id="KW-0677">Repeat</keyword>
<dbReference type="InterPro" id="IPR015943">
    <property type="entry name" value="WD40/YVTN_repeat-like_dom_sf"/>
</dbReference>
<dbReference type="PANTHER" id="PTHR19879">
    <property type="entry name" value="TRANSCRIPTION INITIATION FACTOR TFIID"/>
    <property type="match status" value="1"/>
</dbReference>
<feature type="compositionally biased region" description="Basic and acidic residues" evidence="4">
    <location>
        <begin position="376"/>
        <end position="386"/>
    </location>
</feature>
<dbReference type="SMART" id="SM00320">
    <property type="entry name" value="WD40"/>
    <property type="match status" value="5"/>
</dbReference>
<dbReference type="PANTHER" id="PTHR19879:SF9">
    <property type="entry name" value="TRANSCRIPTION INITIATION FACTOR TFIID SUBUNIT 5"/>
    <property type="match status" value="1"/>
</dbReference>
<dbReference type="InterPro" id="IPR011047">
    <property type="entry name" value="Quinoprotein_ADH-like_sf"/>
</dbReference>
<dbReference type="Gene3D" id="2.130.10.10">
    <property type="entry name" value="YVTN repeat-like/Quinoprotein amine dehydrogenase"/>
    <property type="match status" value="4"/>
</dbReference>
<organism evidence="6 7">
    <name type="scientific">Streptomyces sporangiiformans</name>
    <dbReference type="NCBI Taxonomy" id="2315329"/>
    <lineage>
        <taxon>Bacteria</taxon>
        <taxon>Bacillati</taxon>
        <taxon>Actinomycetota</taxon>
        <taxon>Actinomycetes</taxon>
        <taxon>Kitasatosporales</taxon>
        <taxon>Streptomycetaceae</taxon>
        <taxon>Streptomyces</taxon>
    </lineage>
</organism>
<dbReference type="InterPro" id="IPR027417">
    <property type="entry name" value="P-loop_NTPase"/>
</dbReference>
<dbReference type="Gene3D" id="3.40.50.300">
    <property type="entry name" value="P-loop containing nucleotide triphosphate hydrolases"/>
    <property type="match status" value="1"/>
</dbReference>
<dbReference type="SUPFAM" id="SSF50998">
    <property type="entry name" value="Quinoprotein alcohol dehydrogenase-like"/>
    <property type="match status" value="1"/>
</dbReference>
<dbReference type="SUPFAM" id="SSF82171">
    <property type="entry name" value="DPP6 N-terminal domain-like"/>
    <property type="match status" value="1"/>
</dbReference>
<feature type="domain" description="HTH cro/C1-type" evidence="5">
    <location>
        <begin position="22"/>
        <end position="77"/>
    </location>
</feature>
<evidence type="ECO:0000256" key="3">
    <source>
        <dbReference type="PROSITE-ProRule" id="PRU00221"/>
    </source>
</evidence>
<keyword evidence="7" id="KW-1185">Reference proteome</keyword>
<protein>
    <submittedName>
        <fullName evidence="6">Helix-turn-helix domain-containing protein</fullName>
    </submittedName>
</protein>
<dbReference type="InterPro" id="IPR010982">
    <property type="entry name" value="Lambda_DNA-bd_dom_sf"/>
</dbReference>
<dbReference type="Pfam" id="PF00400">
    <property type="entry name" value="WD40"/>
    <property type="match status" value="2"/>
</dbReference>
<dbReference type="CDD" id="cd00093">
    <property type="entry name" value="HTH_XRE"/>
    <property type="match status" value="1"/>
</dbReference>
<dbReference type="SUPFAM" id="SSF47413">
    <property type="entry name" value="lambda repressor-like DNA-binding domains"/>
    <property type="match status" value="1"/>
</dbReference>
<gene>
    <name evidence="6" type="ORF">FGD71_029105</name>
</gene>
<dbReference type="InterPro" id="IPR049052">
    <property type="entry name" value="nSTAND1"/>
</dbReference>
<evidence type="ECO:0000256" key="4">
    <source>
        <dbReference type="SAM" id="MobiDB-lite"/>
    </source>
</evidence>
<proteinExistence type="predicted"/>
<dbReference type="SMART" id="SM00530">
    <property type="entry name" value="HTH_XRE"/>
    <property type="match status" value="1"/>
</dbReference>
<dbReference type="InterPro" id="IPR001680">
    <property type="entry name" value="WD40_rpt"/>
</dbReference>
<dbReference type="Pfam" id="PF13560">
    <property type="entry name" value="HTH_31"/>
    <property type="match status" value="1"/>
</dbReference>
<dbReference type="PROSITE" id="PS00678">
    <property type="entry name" value="WD_REPEATS_1"/>
    <property type="match status" value="1"/>
</dbReference>
<evidence type="ECO:0000256" key="1">
    <source>
        <dbReference type="ARBA" id="ARBA00022574"/>
    </source>
</evidence>
<evidence type="ECO:0000313" key="6">
    <source>
        <dbReference type="EMBL" id="TPQ18782.1"/>
    </source>
</evidence>
<dbReference type="PROSITE" id="PS50294">
    <property type="entry name" value="WD_REPEATS_REGION"/>
    <property type="match status" value="1"/>
</dbReference>
<evidence type="ECO:0000256" key="2">
    <source>
        <dbReference type="ARBA" id="ARBA00022737"/>
    </source>
</evidence>
<sequence length="1290" mass="140876">MGRPETDLDPGLGPVQRFAFELRKLRQEAGGITYRQMARQVEVSVTTLSRAAAGEQLPSLPVVLAYVRVCGGDEQEWERRWREAVTEQARAADLVADETVPSPYRGLARFDVGDAELFFGRDEMTDALARTVAEHRVVAVFGPSGSGKSSLLRAGLIPRLRSLDGPHRPAAVRILTPGEHPLRTHGTVCSPAPGEQDTWLVVDQFEEVFTLCHDTAERADFLARLLAAAEPASRLRVVLGVRADFYAHCLTHPELAAAIRESTVPVGPMGADALRAVIVKPAQAHGLIVERALTVRLVDEVADAPGGLPLLSHVLLETWRRRRGKTMTLTGYEAAGGLDGAIAKTAEDLYDTFTEGQAAAARRVLLRLVAPGDGTPDTRRPAERGELQGAGQQETGQVLEALARARLLTLDDTSVEIAHEALLSAWPRLRGWIEEDRDRLRAHRKLTEAARAWEELGHDAGALYRGSRLATSQEHFGDAPPGDLTRLEHAFLTTSLAAREQEQRAAARTSRRLRRLRVGLSLMMALAFVAGAIAWQQSESEKRERLQAEARRIAALAESLRATDPVTAMRLSIASWTLADLPESRSALMSAAVQQEQDAFTDPDTDPAVVRYLSGDGRTLVSAGAKQAVTWDVRTHQRTASLPGLSGNLAHAGVMSPDLRRLTLLNRDGKVRIWDMRAGRIEAQRLPAADGAEISPSGRTLVLYNTRGSQAAIQIRDMQTRRVLLERRMDSVLPQLGPGEPYDVSDWAMRRLHQQRWVKNYPFPDAQVSADDRLMALCLPGTRLQIWDIPRRRKLPSKWAPKTTAANCSEEDFQFTPDSRHVVLRGPAGIRSWEIASGRELPKLQHEGLEDLEFSPDGRFMAATDPDEVLLWRTDAPAAPVFRYPHSDETVSELRLDMKERRIRYFAGGSQTVVRSLSLDGVVDSRWQSRPAASASFSPDGSTLAIAHQDTDTGRAQIQLHDGRNGNHMASLPSAACPIPPEGRQSPLPCPVHMAFRSDGRVLAYGVSHPTQSVPPERLSLWDVPGHRITKSLTVTGTDPDNPSLPAMAVNGLTFHPEETSLVTSRIPEDERLEFWNLRSGNKTREIHGIGGETLAVKPGGRILATDHGQFLDLRSGRITRRALTSGTTTALAFSPDGTYLAAGDESGQVTVWDGDAHEPLGILPASPVRDGPPRRAVSDGPPRQVSELAFSPDGRTLAAAGDDGTLRLWDTDSSRPIGSALPTPGTALLSLAFSPDSKTLYAAGEHVPLQTYDITTGQAATLACDRAGAGLTPDEWRTHIRDIPYRRTC</sequence>
<dbReference type="PROSITE" id="PS50082">
    <property type="entry name" value="WD_REPEATS_2"/>
    <property type="match status" value="2"/>
</dbReference>
<dbReference type="PROSITE" id="PS50943">
    <property type="entry name" value="HTH_CROC1"/>
    <property type="match status" value="1"/>
</dbReference>
<dbReference type="InterPro" id="IPR019775">
    <property type="entry name" value="WD40_repeat_CS"/>
</dbReference>
<dbReference type="RefSeq" id="WP_119103520.1">
    <property type="nucleotide sequence ID" value="NZ_QXMJ01000169.1"/>
</dbReference>
<dbReference type="SUPFAM" id="SSF52540">
    <property type="entry name" value="P-loop containing nucleoside triphosphate hydrolases"/>
    <property type="match status" value="1"/>
</dbReference>
<reference evidence="6 7" key="1">
    <citation type="submission" date="2019-06" db="EMBL/GenBank/DDBJ databases">
        <title>Streptomyces sporangiiformans sp. nov., a novel actinomycete isolated from soil in Mount Song.</title>
        <authorList>
            <person name="Han L."/>
        </authorList>
    </citation>
    <scope>NUCLEOTIDE SEQUENCE [LARGE SCALE GENOMIC DNA]</scope>
    <source>
        <strain evidence="6 7">NEAU-SSA 1</strain>
    </source>
</reference>
<name>A0A505D8V2_9ACTN</name>
<evidence type="ECO:0000313" key="7">
    <source>
        <dbReference type="Proteomes" id="UP000317378"/>
    </source>
</evidence>
<evidence type="ECO:0000259" key="5">
    <source>
        <dbReference type="PROSITE" id="PS50943"/>
    </source>
</evidence>
<dbReference type="Gene3D" id="1.10.260.40">
    <property type="entry name" value="lambda repressor-like DNA-binding domains"/>
    <property type="match status" value="1"/>
</dbReference>
<dbReference type="GO" id="GO:0003677">
    <property type="term" value="F:DNA binding"/>
    <property type="evidence" value="ECO:0007669"/>
    <property type="project" value="InterPro"/>
</dbReference>
<dbReference type="InterPro" id="IPR001387">
    <property type="entry name" value="Cro/C1-type_HTH"/>
</dbReference>
<dbReference type="EMBL" id="VCHX02000169">
    <property type="protein sequence ID" value="TPQ18782.1"/>
    <property type="molecule type" value="Genomic_DNA"/>
</dbReference>
<accession>A0A505D8V2</accession>
<keyword evidence="1 3" id="KW-0853">WD repeat</keyword>
<dbReference type="Proteomes" id="UP000317378">
    <property type="component" value="Unassembled WGS sequence"/>
</dbReference>
<feature type="repeat" description="WD" evidence="3">
    <location>
        <begin position="1179"/>
        <end position="1220"/>
    </location>
</feature>
<comment type="caution">
    <text evidence="6">The sequence shown here is derived from an EMBL/GenBank/DDBJ whole genome shotgun (WGS) entry which is preliminary data.</text>
</comment>